<keyword evidence="5" id="KW-1185">Reference proteome</keyword>
<dbReference type="GO" id="GO:0003676">
    <property type="term" value="F:nucleic acid binding"/>
    <property type="evidence" value="ECO:0007669"/>
    <property type="project" value="InterPro"/>
</dbReference>
<organism evidence="4 5">
    <name type="scientific">Cuscuta europaea</name>
    <name type="common">European dodder</name>
    <dbReference type="NCBI Taxonomy" id="41803"/>
    <lineage>
        <taxon>Eukaryota</taxon>
        <taxon>Viridiplantae</taxon>
        <taxon>Streptophyta</taxon>
        <taxon>Embryophyta</taxon>
        <taxon>Tracheophyta</taxon>
        <taxon>Spermatophyta</taxon>
        <taxon>Magnoliopsida</taxon>
        <taxon>eudicotyledons</taxon>
        <taxon>Gunneridae</taxon>
        <taxon>Pentapetalae</taxon>
        <taxon>asterids</taxon>
        <taxon>lamiids</taxon>
        <taxon>Solanales</taxon>
        <taxon>Convolvulaceae</taxon>
        <taxon>Cuscuteae</taxon>
        <taxon>Cuscuta</taxon>
        <taxon>Cuscuta subgen. Cuscuta</taxon>
    </lineage>
</organism>
<sequence>MFSLISKTFPRLRYPATSPLTVIIKLYGTKSEKSLDRAKKKDSFTFSYLVDKCGFAPARALSASNYIKFETPDRPESVLSFLKSQGFTETQILKVVQRCPPILLCDPQNTLLPKIEFFKSLGFTLEDYTAILCGGPIIFKRSLENQLFPALDFLKKFFECPEKIRICMTRCDWVFSSPCRAMIEDNIELLRRMEVPEPNILQYLQNQPRLFIKDKNEFIDMVEEIKGMGFDPTSKRFMVAAHVISSMTKLTWGKKMHLFEKWDLSEDQILEAFGKNPWIMACSEDKILQGMDFFINNFGFKSADILRNPVMVMLSLKKRIIPRCFVFQTLAGKGLLKNDLKLLTRMLVASEERFVNKFVKCFEGKVPDLLKLYQTSGSNAEVDIV</sequence>
<dbReference type="OrthoDB" id="637682at2759"/>
<dbReference type="PANTHER" id="PTHR13068:SF166">
    <property type="entry name" value="TRANSCRIPTION TERMINATION FACTOR MTERF15, MITOCHONDRIAL-LIKE"/>
    <property type="match status" value="1"/>
</dbReference>
<dbReference type="EMBL" id="CAMAPE010000013">
    <property type="protein sequence ID" value="CAH9080152.1"/>
    <property type="molecule type" value="Genomic_DNA"/>
</dbReference>
<dbReference type="GO" id="GO:0006353">
    <property type="term" value="P:DNA-templated transcription termination"/>
    <property type="evidence" value="ECO:0007669"/>
    <property type="project" value="UniProtKB-KW"/>
</dbReference>
<comment type="similarity">
    <text evidence="1">Belongs to the mTERF family.</text>
</comment>
<dbReference type="FunFam" id="1.25.70.10:FF:000001">
    <property type="entry name" value="Mitochondrial transcription termination factor-like"/>
    <property type="match status" value="1"/>
</dbReference>
<dbReference type="InterPro" id="IPR038538">
    <property type="entry name" value="MTERF_sf"/>
</dbReference>
<dbReference type="Gene3D" id="1.25.70.10">
    <property type="entry name" value="Transcription termination factor 3, mitochondrial"/>
    <property type="match status" value="1"/>
</dbReference>
<dbReference type="Proteomes" id="UP001152484">
    <property type="component" value="Unassembled WGS sequence"/>
</dbReference>
<keyword evidence="2" id="KW-0806">Transcription termination</keyword>
<evidence type="ECO:0000256" key="1">
    <source>
        <dbReference type="ARBA" id="ARBA00007692"/>
    </source>
</evidence>
<dbReference type="Pfam" id="PF02536">
    <property type="entry name" value="mTERF"/>
    <property type="match status" value="1"/>
</dbReference>
<dbReference type="InterPro" id="IPR003690">
    <property type="entry name" value="MTERF"/>
</dbReference>
<evidence type="ECO:0000256" key="2">
    <source>
        <dbReference type="ARBA" id="ARBA00022472"/>
    </source>
</evidence>
<dbReference type="AlphaFoldDB" id="A0A9P0YYL4"/>
<evidence type="ECO:0000313" key="5">
    <source>
        <dbReference type="Proteomes" id="UP001152484"/>
    </source>
</evidence>
<keyword evidence="2" id="KW-0804">Transcription</keyword>
<dbReference type="PANTHER" id="PTHR13068">
    <property type="entry name" value="CGI-12 PROTEIN-RELATED"/>
    <property type="match status" value="1"/>
</dbReference>
<name>A0A9P0YYL4_CUSEU</name>
<protein>
    <submittedName>
        <fullName evidence="4">Uncharacterized protein</fullName>
    </submittedName>
</protein>
<reference evidence="4" key="1">
    <citation type="submission" date="2022-07" db="EMBL/GenBank/DDBJ databases">
        <authorList>
            <person name="Macas J."/>
            <person name="Novak P."/>
            <person name="Neumann P."/>
        </authorList>
    </citation>
    <scope>NUCLEOTIDE SEQUENCE</scope>
</reference>
<accession>A0A9P0YYL4</accession>
<dbReference type="SMART" id="SM00733">
    <property type="entry name" value="Mterf"/>
    <property type="match status" value="5"/>
</dbReference>
<evidence type="ECO:0000256" key="3">
    <source>
        <dbReference type="ARBA" id="ARBA00022946"/>
    </source>
</evidence>
<keyword evidence="2" id="KW-0805">Transcription regulation</keyword>
<keyword evidence="3" id="KW-0809">Transit peptide</keyword>
<comment type="caution">
    <text evidence="4">The sequence shown here is derived from an EMBL/GenBank/DDBJ whole genome shotgun (WGS) entry which is preliminary data.</text>
</comment>
<evidence type="ECO:0000313" key="4">
    <source>
        <dbReference type="EMBL" id="CAH9080152.1"/>
    </source>
</evidence>
<gene>
    <name evidence="4" type="ORF">CEURO_LOCUS7338</name>
</gene>
<proteinExistence type="inferred from homology"/>